<accession>A0A0F9EUM2</accession>
<comment type="caution">
    <text evidence="1">The sequence shown here is derived from an EMBL/GenBank/DDBJ whole genome shotgun (WGS) entry which is preliminary data.</text>
</comment>
<evidence type="ECO:0000313" key="1">
    <source>
        <dbReference type="EMBL" id="KKL69976.1"/>
    </source>
</evidence>
<sequence>MQPTAILKLDKDYTISLGMNEWVEFEKLSGKNALMDDIFTNISMTDVLRLVYSCLKYSDGCNLTMDQCSALIGNDNLMDIARTLMELSVAGRPDVKGGDAKKK</sequence>
<proteinExistence type="predicted"/>
<dbReference type="EMBL" id="LAZR01026034">
    <property type="protein sequence ID" value="KKL69976.1"/>
    <property type="molecule type" value="Genomic_DNA"/>
</dbReference>
<name>A0A0F9EUM2_9ZZZZ</name>
<protein>
    <submittedName>
        <fullName evidence="1">Uncharacterized protein</fullName>
    </submittedName>
</protein>
<gene>
    <name evidence="1" type="ORF">LCGC14_2109530</name>
</gene>
<organism evidence="1">
    <name type="scientific">marine sediment metagenome</name>
    <dbReference type="NCBI Taxonomy" id="412755"/>
    <lineage>
        <taxon>unclassified sequences</taxon>
        <taxon>metagenomes</taxon>
        <taxon>ecological metagenomes</taxon>
    </lineage>
</organism>
<dbReference type="AlphaFoldDB" id="A0A0F9EUM2"/>
<reference evidence="1" key="1">
    <citation type="journal article" date="2015" name="Nature">
        <title>Complex archaea that bridge the gap between prokaryotes and eukaryotes.</title>
        <authorList>
            <person name="Spang A."/>
            <person name="Saw J.H."/>
            <person name="Jorgensen S.L."/>
            <person name="Zaremba-Niedzwiedzka K."/>
            <person name="Martijn J."/>
            <person name="Lind A.E."/>
            <person name="van Eijk R."/>
            <person name="Schleper C."/>
            <person name="Guy L."/>
            <person name="Ettema T.J."/>
        </authorList>
    </citation>
    <scope>NUCLEOTIDE SEQUENCE</scope>
</reference>